<dbReference type="PANTHER" id="PTHR33238:SF11">
    <property type="entry name" value="TRANSCRIPTIONAL REGULATOR MNTR"/>
    <property type="match status" value="1"/>
</dbReference>
<evidence type="ECO:0000259" key="3">
    <source>
        <dbReference type="Pfam" id="PF01325"/>
    </source>
</evidence>
<protein>
    <submittedName>
        <fullName evidence="4">Helix-turn-helix domain-containing protein</fullName>
    </submittedName>
</protein>
<accession>A0A9D0ZM04</accession>
<dbReference type="SUPFAM" id="SSF46785">
    <property type="entry name" value="Winged helix' DNA-binding domain"/>
    <property type="match status" value="1"/>
</dbReference>
<name>A0A9D0ZM04_9FIRM</name>
<dbReference type="Pfam" id="PF01325">
    <property type="entry name" value="Fe_dep_repress"/>
    <property type="match status" value="1"/>
</dbReference>
<dbReference type="GO" id="GO:0003677">
    <property type="term" value="F:DNA binding"/>
    <property type="evidence" value="ECO:0007669"/>
    <property type="project" value="InterPro"/>
</dbReference>
<dbReference type="InterPro" id="IPR036388">
    <property type="entry name" value="WH-like_DNA-bd_sf"/>
</dbReference>
<comment type="caution">
    <text evidence="4">The sequence shown here is derived from an EMBL/GenBank/DDBJ whole genome shotgun (WGS) entry which is preliminary data.</text>
</comment>
<evidence type="ECO:0000256" key="1">
    <source>
        <dbReference type="ARBA" id="ARBA00004496"/>
    </source>
</evidence>
<dbReference type="InterPro" id="IPR050536">
    <property type="entry name" value="DtxR_MntR_Metal-Reg"/>
</dbReference>
<evidence type="ECO:0000313" key="4">
    <source>
        <dbReference type="EMBL" id="HIQ82888.1"/>
    </source>
</evidence>
<gene>
    <name evidence="4" type="ORF">IAA52_07265</name>
</gene>
<dbReference type="InterPro" id="IPR022689">
    <property type="entry name" value="Iron_dep_repressor"/>
</dbReference>
<organism evidence="4 5">
    <name type="scientific">Candidatus Pullichristensenella stercorigallinarum</name>
    <dbReference type="NCBI Taxonomy" id="2840909"/>
    <lineage>
        <taxon>Bacteria</taxon>
        <taxon>Bacillati</taxon>
        <taxon>Bacillota</taxon>
        <taxon>Clostridia</taxon>
        <taxon>Candidatus Pullichristensenella</taxon>
    </lineage>
</organism>
<dbReference type="InterPro" id="IPR036390">
    <property type="entry name" value="WH_DNA-bd_sf"/>
</dbReference>
<dbReference type="Gene3D" id="1.10.10.10">
    <property type="entry name" value="Winged helix-like DNA-binding domain superfamily/Winged helix DNA-binding domain"/>
    <property type="match status" value="1"/>
</dbReference>
<reference evidence="4" key="1">
    <citation type="submission" date="2020-10" db="EMBL/GenBank/DDBJ databases">
        <authorList>
            <person name="Gilroy R."/>
        </authorList>
    </citation>
    <scope>NUCLEOTIDE SEQUENCE</scope>
    <source>
        <strain evidence="4">ChiSjej6B24-2974</strain>
    </source>
</reference>
<comment type="subunit">
    <text evidence="2">Homodimer.</text>
</comment>
<dbReference type="Proteomes" id="UP000824260">
    <property type="component" value="Unassembled WGS sequence"/>
</dbReference>
<dbReference type="EMBL" id="DVFZ01000070">
    <property type="protein sequence ID" value="HIQ82888.1"/>
    <property type="molecule type" value="Genomic_DNA"/>
</dbReference>
<reference evidence="4" key="2">
    <citation type="journal article" date="2021" name="PeerJ">
        <title>Extensive microbial diversity within the chicken gut microbiome revealed by metagenomics and culture.</title>
        <authorList>
            <person name="Gilroy R."/>
            <person name="Ravi A."/>
            <person name="Getino M."/>
            <person name="Pursley I."/>
            <person name="Horton D.L."/>
            <person name="Alikhan N.F."/>
            <person name="Baker D."/>
            <person name="Gharbi K."/>
            <person name="Hall N."/>
            <person name="Watson M."/>
            <person name="Adriaenssens E.M."/>
            <person name="Foster-Nyarko E."/>
            <person name="Jarju S."/>
            <person name="Secka A."/>
            <person name="Antonio M."/>
            <person name="Oren A."/>
            <person name="Chaudhuri R.R."/>
            <person name="La Ragione R."/>
            <person name="Hildebrand F."/>
            <person name="Pallen M.J."/>
        </authorList>
    </citation>
    <scope>NUCLEOTIDE SEQUENCE</scope>
    <source>
        <strain evidence="4">ChiSjej6B24-2974</strain>
    </source>
</reference>
<dbReference type="PANTHER" id="PTHR33238">
    <property type="entry name" value="IRON (METAL) DEPENDENT REPRESSOR, DTXR FAMILY"/>
    <property type="match status" value="1"/>
</dbReference>
<evidence type="ECO:0000313" key="5">
    <source>
        <dbReference type="Proteomes" id="UP000824260"/>
    </source>
</evidence>
<proteinExistence type="predicted"/>
<comment type="subcellular location">
    <subcellularLocation>
        <location evidence="1">Cytoplasm</location>
    </subcellularLocation>
</comment>
<dbReference type="InterPro" id="IPR022687">
    <property type="entry name" value="HTH_DTXR"/>
</dbReference>
<dbReference type="GO" id="GO:0003700">
    <property type="term" value="F:DNA-binding transcription factor activity"/>
    <property type="evidence" value="ECO:0007669"/>
    <property type="project" value="InterPro"/>
</dbReference>
<feature type="domain" description="HTH dtxR-type" evidence="3">
    <location>
        <begin position="24"/>
        <end position="61"/>
    </location>
</feature>
<dbReference type="GO" id="GO:0005737">
    <property type="term" value="C:cytoplasm"/>
    <property type="evidence" value="ECO:0007669"/>
    <property type="project" value="UniProtKB-SubCell"/>
</dbReference>
<dbReference type="AlphaFoldDB" id="A0A9D0ZM04"/>
<dbReference type="GO" id="GO:0046914">
    <property type="term" value="F:transition metal ion binding"/>
    <property type="evidence" value="ECO:0007669"/>
    <property type="project" value="InterPro"/>
</dbReference>
<evidence type="ECO:0000256" key="2">
    <source>
        <dbReference type="ARBA" id="ARBA00011738"/>
    </source>
</evidence>
<sequence>MRLTDAQIRCLLALLSLTRCGEEIASKDVSKVLGVSRPSVHRMLEILGKTGLTEKKPYGAVRLTPEGMGLAEALEARRDRLLLLFVRRFGLSMDQGALAATLLISGLEEESLNRLEAAAQETT</sequence>
<dbReference type="SMART" id="SM00529">
    <property type="entry name" value="HTH_DTXR"/>
    <property type="match status" value="1"/>
</dbReference>